<dbReference type="InterPro" id="IPR052346">
    <property type="entry name" value="O-mannosyl-transferase_TMTC"/>
</dbReference>
<dbReference type="InterPro" id="IPR011990">
    <property type="entry name" value="TPR-like_helical_dom_sf"/>
</dbReference>
<comment type="pathway">
    <text evidence="3">Protein modification; protein glycosylation.</text>
</comment>
<evidence type="ECO:0000256" key="7">
    <source>
        <dbReference type="ARBA" id="ARBA00022692"/>
    </source>
</evidence>
<feature type="repeat" description="TPR" evidence="13">
    <location>
        <begin position="580"/>
        <end position="613"/>
    </location>
</feature>
<feature type="transmembrane region" description="Helical" evidence="14">
    <location>
        <begin position="20"/>
        <end position="38"/>
    </location>
</feature>
<dbReference type="GO" id="GO:0030968">
    <property type="term" value="P:endoplasmic reticulum unfolded protein response"/>
    <property type="evidence" value="ECO:0007669"/>
    <property type="project" value="TreeGrafter"/>
</dbReference>
<evidence type="ECO:0000256" key="14">
    <source>
        <dbReference type="SAM" id="Phobius"/>
    </source>
</evidence>
<keyword evidence="10" id="KW-0256">Endoplasmic reticulum</keyword>
<evidence type="ECO:0000313" key="17">
    <source>
        <dbReference type="Proteomes" id="UP001165289"/>
    </source>
</evidence>
<comment type="caution">
    <text evidence="16">The sequence shown here is derived from an EMBL/GenBank/DDBJ whole genome shotgun (WGS) entry which is preliminary data.</text>
</comment>
<dbReference type="Pfam" id="PF00515">
    <property type="entry name" value="TPR_1"/>
    <property type="match status" value="1"/>
</dbReference>
<keyword evidence="7 14" id="KW-0812">Transmembrane</keyword>
<feature type="repeat" description="TPR" evidence="13">
    <location>
        <begin position="512"/>
        <end position="545"/>
    </location>
</feature>
<organism evidence="16 17">
    <name type="scientific">Oopsacas minuta</name>
    <dbReference type="NCBI Taxonomy" id="111878"/>
    <lineage>
        <taxon>Eukaryota</taxon>
        <taxon>Metazoa</taxon>
        <taxon>Porifera</taxon>
        <taxon>Hexactinellida</taxon>
        <taxon>Hexasterophora</taxon>
        <taxon>Lyssacinosida</taxon>
        <taxon>Leucopsacidae</taxon>
        <taxon>Oopsacas</taxon>
    </lineage>
</organism>
<dbReference type="Pfam" id="PF13424">
    <property type="entry name" value="TPR_12"/>
    <property type="match status" value="1"/>
</dbReference>
<dbReference type="Pfam" id="PF13414">
    <property type="entry name" value="TPR_11"/>
    <property type="match status" value="1"/>
</dbReference>
<dbReference type="GO" id="GO:0016020">
    <property type="term" value="C:membrane"/>
    <property type="evidence" value="ECO:0007669"/>
    <property type="project" value="UniProtKB-SubCell"/>
</dbReference>
<evidence type="ECO:0000256" key="12">
    <source>
        <dbReference type="ARBA" id="ARBA00023136"/>
    </source>
</evidence>
<evidence type="ECO:0000256" key="8">
    <source>
        <dbReference type="ARBA" id="ARBA00022737"/>
    </source>
</evidence>
<feature type="transmembrane region" description="Helical" evidence="14">
    <location>
        <begin position="380"/>
        <end position="400"/>
    </location>
</feature>
<dbReference type="Gene3D" id="1.25.40.10">
    <property type="entry name" value="Tetratricopeptide repeat domain"/>
    <property type="match status" value="3"/>
</dbReference>
<dbReference type="PROSITE" id="PS50005">
    <property type="entry name" value="TPR"/>
    <property type="match status" value="4"/>
</dbReference>
<evidence type="ECO:0000256" key="3">
    <source>
        <dbReference type="ARBA" id="ARBA00004922"/>
    </source>
</evidence>
<dbReference type="Proteomes" id="UP001165289">
    <property type="component" value="Unassembled WGS sequence"/>
</dbReference>
<evidence type="ECO:0000256" key="6">
    <source>
        <dbReference type="ARBA" id="ARBA00022679"/>
    </source>
</evidence>
<dbReference type="EC" id="2.4.1.109" evidence="5"/>
<name>A0AAV7K2M1_9METZ</name>
<feature type="transmembrane region" description="Helical" evidence="14">
    <location>
        <begin position="214"/>
        <end position="234"/>
    </location>
</feature>
<dbReference type="Pfam" id="PF08409">
    <property type="entry name" value="TMTC_DUF1736"/>
    <property type="match status" value="1"/>
</dbReference>
<evidence type="ECO:0000256" key="13">
    <source>
        <dbReference type="PROSITE-ProRule" id="PRU00339"/>
    </source>
</evidence>
<keyword evidence="17" id="KW-1185">Reference proteome</keyword>
<feature type="repeat" description="TPR" evidence="13">
    <location>
        <begin position="614"/>
        <end position="647"/>
    </location>
</feature>
<dbReference type="InterPro" id="IPR019734">
    <property type="entry name" value="TPR_rpt"/>
</dbReference>
<feature type="transmembrane region" description="Helical" evidence="14">
    <location>
        <begin position="437"/>
        <end position="455"/>
    </location>
</feature>
<sequence length="666" mass="76711">MVQPSHYAEDAHPSFKQSPPLFDIWGCLFILLVSAGVYRNSLNAGFVFDDHRAILTNKDLETDGERTIFDLFYNDFWGGAMSRTQSHKSYRPLTVLSYRYLNYLMFGREPFTYHLINVLLHSAVSISVYHLSRLLVRDSLSSLFASLLFSVHSIHTEAVANTVGRAEILSALFYVLAILVYMRSIRGYQFYSHIFLSVFLSACAMLSKEQGITSIGICIIADVLLHWNQLILVLCNLPKYLGATRAVVRERVDWIPNFAVIHSLIVRCVILGISGTALMFFRLKMNHGSQPIFNETELRLLFHSDRHVRVMSMGYLYAFNYWLLLCPYQLCCDWTHPSILPVLSLSDSRNIWLPLLLLLFSALSFRCISSREDRLPLGMSIALIIIPFIPATGIIFRIGFIIAERVLYLPSIGHCILTAYGADKLKRHLHFSYFRKLLYIFCLFVVLIQVWRTWLRNEDWLSDLNLYKSGVKLNPQNPKMHNNYAMELKDSGRDAEAELHYLRALEIEPDYADSYFNLGNLYADLNMHEKALEMFIKSASFGQMRAKTMNNLATMYMKLQRYSEAEKAFHEQIAMNPNHNMAHNNLASLYGQTGRRELAKKHFLKALEINPSYAEGHFNLGTLYYQLDQLDLAEDHLRRSIHINPKHKGAVNNLNVVLYAKNQKPN</sequence>
<keyword evidence="9 13" id="KW-0802">TPR repeat</keyword>
<dbReference type="PANTHER" id="PTHR44227">
    <property type="match status" value="1"/>
</dbReference>
<protein>
    <recommendedName>
        <fullName evidence="5">dolichyl-phosphate-mannose--protein mannosyltransferase</fullName>
        <ecNumber evidence="5">2.4.1.109</ecNumber>
    </recommendedName>
</protein>
<reference evidence="16 17" key="1">
    <citation type="journal article" date="2023" name="BMC Biol.">
        <title>The compact genome of the sponge Oopsacas minuta (Hexactinellida) is lacking key metazoan core genes.</title>
        <authorList>
            <person name="Santini S."/>
            <person name="Schenkelaars Q."/>
            <person name="Jourda C."/>
            <person name="Duchesne M."/>
            <person name="Belahbib H."/>
            <person name="Rocher C."/>
            <person name="Selva M."/>
            <person name="Riesgo A."/>
            <person name="Vervoort M."/>
            <person name="Leys S.P."/>
            <person name="Kodjabachian L."/>
            <person name="Le Bivic A."/>
            <person name="Borchiellini C."/>
            <person name="Claverie J.M."/>
            <person name="Renard E."/>
        </authorList>
    </citation>
    <scope>NUCLEOTIDE SEQUENCE [LARGE SCALE GENOMIC DNA]</scope>
    <source>
        <strain evidence="16">SPO-2</strain>
    </source>
</reference>
<keyword evidence="11 14" id="KW-1133">Transmembrane helix</keyword>
<evidence type="ECO:0000256" key="5">
    <source>
        <dbReference type="ARBA" id="ARBA00012839"/>
    </source>
</evidence>
<evidence type="ECO:0000256" key="1">
    <source>
        <dbReference type="ARBA" id="ARBA00004141"/>
    </source>
</evidence>
<proteinExistence type="inferred from homology"/>
<accession>A0AAV7K2M1</accession>
<dbReference type="SMART" id="SM00028">
    <property type="entry name" value="TPR"/>
    <property type="match status" value="5"/>
</dbReference>
<evidence type="ECO:0000256" key="10">
    <source>
        <dbReference type="ARBA" id="ARBA00022824"/>
    </source>
</evidence>
<feature type="domain" description="DUF1736" evidence="15">
    <location>
        <begin position="288"/>
        <end position="356"/>
    </location>
</feature>
<comment type="subcellular location">
    <subcellularLocation>
        <location evidence="2">Endoplasmic reticulum</location>
    </subcellularLocation>
    <subcellularLocation>
        <location evidence="1">Membrane</location>
        <topology evidence="1">Multi-pass membrane protein</topology>
    </subcellularLocation>
</comment>
<evidence type="ECO:0000259" key="15">
    <source>
        <dbReference type="Pfam" id="PF08409"/>
    </source>
</evidence>
<dbReference type="PROSITE" id="PS50293">
    <property type="entry name" value="TPR_REGION"/>
    <property type="match status" value="1"/>
</dbReference>
<dbReference type="GO" id="GO:0005783">
    <property type="term" value="C:endoplasmic reticulum"/>
    <property type="evidence" value="ECO:0007669"/>
    <property type="project" value="UniProtKB-SubCell"/>
</dbReference>
<keyword evidence="12 14" id="KW-0472">Membrane</keyword>
<feature type="transmembrane region" description="Helical" evidence="14">
    <location>
        <begin position="254"/>
        <end position="281"/>
    </location>
</feature>
<feature type="repeat" description="TPR" evidence="13">
    <location>
        <begin position="546"/>
        <end position="579"/>
    </location>
</feature>
<feature type="transmembrane region" description="Helical" evidence="14">
    <location>
        <begin position="166"/>
        <end position="184"/>
    </location>
</feature>
<evidence type="ECO:0000256" key="11">
    <source>
        <dbReference type="ARBA" id="ARBA00022989"/>
    </source>
</evidence>
<dbReference type="SUPFAM" id="SSF48452">
    <property type="entry name" value="TPR-like"/>
    <property type="match status" value="1"/>
</dbReference>
<dbReference type="PANTHER" id="PTHR44227:SF3">
    <property type="entry name" value="PROTEIN O-MANNOSYL-TRANSFERASE TMTC4"/>
    <property type="match status" value="1"/>
</dbReference>
<evidence type="ECO:0000256" key="2">
    <source>
        <dbReference type="ARBA" id="ARBA00004240"/>
    </source>
</evidence>
<dbReference type="AlphaFoldDB" id="A0AAV7K2M1"/>
<dbReference type="InterPro" id="IPR013618">
    <property type="entry name" value="TMTC_DUF1736"/>
</dbReference>
<feature type="transmembrane region" description="Helical" evidence="14">
    <location>
        <begin position="350"/>
        <end position="368"/>
    </location>
</feature>
<comment type="similarity">
    <text evidence="4">Belongs to the TMTC family.</text>
</comment>
<evidence type="ECO:0000256" key="9">
    <source>
        <dbReference type="ARBA" id="ARBA00022803"/>
    </source>
</evidence>
<keyword evidence="8" id="KW-0677">Repeat</keyword>
<dbReference type="GO" id="GO:0004169">
    <property type="term" value="F:dolichyl-phosphate-mannose-protein mannosyltransferase activity"/>
    <property type="evidence" value="ECO:0007669"/>
    <property type="project" value="UniProtKB-EC"/>
</dbReference>
<keyword evidence="6" id="KW-0808">Transferase</keyword>
<gene>
    <name evidence="16" type="ORF">LOD99_2693</name>
</gene>
<evidence type="ECO:0000256" key="4">
    <source>
        <dbReference type="ARBA" id="ARBA00007882"/>
    </source>
</evidence>
<evidence type="ECO:0000313" key="16">
    <source>
        <dbReference type="EMBL" id="KAI6654814.1"/>
    </source>
</evidence>
<dbReference type="EMBL" id="JAKMXF010000221">
    <property type="protein sequence ID" value="KAI6654814.1"/>
    <property type="molecule type" value="Genomic_DNA"/>
</dbReference>